<accession>A0AAN8MY63</accession>
<proteinExistence type="predicted"/>
<dbReference type="CDD" id="cd02231">
    <property type="entry name" value="cupin_BLL6423-like"/>
    <property type="match status" value="1"/>
</dbReference>
<dbReference type="Gene3D" id="2.60.120.10">
    <property type="entry name" value="Jelly Rolls"/>
    <property type="match status" value="1"/>
</dbReference>
<evidence type="ECO:0000313" key="3">
    <source>
        <dbReference type="EMBL" id="KAK6356798.1"/>
    </source>
</evidence>
<organism evidence="3 4">
    <name type="scientific">Orbilia javanica</name>
    <dbReference type="NCBI Taxonomy" id="47235"/>
    <lineage>
        <taxon>Eukaryota</taxon>
        <taxon>Fungi</taxon>
        <taxon>Dikarya</taxon>
        <taxon>Ascomycota</taxon>
        <taxon>Pezizomycotina</taxon>
        <taxon>Orbiliomycetes</taxon>
        <taxon>Orbiliales</taxon>
        <taxon>Orbiliaceae</taxon>
        <taxon>Orbilia</taxon>
    </lineage>
</organism>
<evidence type="ECO:0000259" key="2">
    <source>
        <dbReference type="Pfam" id="PF07883"/>
    </source>
</evidence>
<evidence type="ECO:0000256" key="1">
    <source>
        <dbReference type="SAM" id="MobiDB-lite"/>
    </source>
</evidence>
<keyword evidence="4" id="KW-1185">Reference proteome</keyword>
<dbReference type="Proteomes" id="UP001313282">
    <property type="component" value="Unassembled WGS sequence"/>
</dbReference>
<dbReference type="Pfam" id="PF07883">
    <property type="entry name" value="Cupin_2"/>
    <property type="match status" value="1"/>
</dbReference>
<dbReference type="InterPro" id="IPR013096">
    <property type="entry name" value="Cupin_2"/>
</dbReference>
<dbReference type="PANTHER" id="PTHR36156:SF2">
    <property type="entry name" value="CUPIN TYPE-2 DOMAIN-CONTAINING PROTEIN"/>
    <property type="match status" value="1"/>
</dbReference>
<dbReference type="PANTHER" id="PTHR36156">
    <property type="entry name" value="SLR2101 PROTEIN"/>
    <property type="match status" value="1"/>
</dbReference>
<dbReference type="EMBL" id="JAVHNR010000001">
    <property type="protein sequence ID" value="KAK6356798.1"/>
    <property type="molecule type" value="Genomic_DNA"/>
</dbReference>
<dbReference type="AlphaFoldDB" id="A0AAN8MY63"/>
<dbReference type="InterPro" id="IPR047142">
    <property type="entry name" value="OryJ/VirC-like"/>
</dbReference>
<comment type="caution">
    <text evidence="3">The sequence shown here is derived from an EMBL/GenBank/DDBJ whole genome shotgun (WGS) entry which is preliminary data.</text>
</comment>
<sequence>METRTANETQISSSLPGLTHHITTNNEEGKAVIHSSIPATWTPLLNDRMAFNVVYTNTNPPQLSTMADIESYTSLMQNGGPGLTIQGGTVCRIVDFGPGVDPIMHRTQSLDFGVVLEGEVELGLDGGECESRILKRGDVAIQRGTNHAWRNVTPNNGWARMLFVLQSSEEINIEGKVLREDVGNAKEDAEWLKQRP</sequence>
<reference evidence="3 4" key="1">
    <citation type="submission" date="2019-10" db="EMBL/GenBank/DDBJ databases">
        <authorList>
            <person name="Palmer J.M."/>
        </authorList>
    </citation>
    <scope>NUCLEOTIDE SEQUENCE [LARGE SCALE GENOMIC DNA]</scope>
    <source>
        <strain evidence="3 4">TWF718</strain>
    </source>
</reference>
<feature type="domain" description="Cupin type-2" evidence="2">
    <location>
        <begin position="93"/>
        <end position="154"/>
    </location>
</feature>
<name>A0AAN8MY63_9PEZI</name>
<dbReference type="SUPFAM" id="SSF51182">
    <property type="entry name" value="RmlC-like cupins"/>
    <property type="match status" value="1"/>
</dbReference>
<feature type="region of interest" description="Disordered" evidence="1">
    <location>
        <begin position="1"/>
        <end position="22"/>
    </location>
</feature>
<evidence type="ECO:0000313" key="4">
    <source>
        <dbReference type="Proteomes" id="UP001313282"/>
    </source>
</evidence>
<protein>
    <recommendedName>
        <fullName evidence="2">Cupin type-2 domain-containing protein</fullName>
    </recommendedName>
</protein>
<dbReference type="InterPro" id="IPR011051">
    <property type="entry name" value="RmlC_Cupin_sf"/>
</dbReference>
<gene>
    <name evidence="3" type="ORF">TWF718_001139</name>
</gene>
<dbReference type="InterPro" id="IPR014710">
    <property type="entry name" value="RmlC-like_jellyroll"/>
</dbReference>